<dbReference type="PANTHER" id="PTHR42948">
    <property type="entry name" value="TRANSPORTER"/>
    <property type="match status" value="1"/>
</dbReference>
<feature type="transmembrane region" description="Helical" evidence="7">
    <location>
        <begin position="176"/>
        <end position="196"/>
    </location>
</feature>
<feature type="transmembrane region" description="Helical" evidence="7">
    <location>
        <begin position="254"/>
        <end position="278"/>
    </location>
</feature>
<keyword evidence="6" id="KW-0769">Symport</keyword>
<dbReference type="RefSeq" id="WP_251967372.1">
    <property type="nucleotide sequence ID" value="NZ_CP146284.1"/>
</dbReference>
<evidence type="ECO:0000256" key="5">
    <source>
        <dbReference type="ARBA" id="ARBA00023136"/>
    </source>
</evidence>
<dbReference type="PROSITE" id="PS50267">
    <property type="entry name" value="NA_NEUROTRAN_SYMP_3"/>
    <property type="match status" value="1"/>
</dbReference>
<dbReference type="PANTHER" id="PTHR42948:SF1">
    <property type="entry name" value="TRANSPORTER"/>
    <property type="match status" value="1"/>
</dbReference>
<evidence type="ECO:0000313" key="9">
    <source>
        <dbReference type="Proteomes" id="UP001320603"/>
    </source>
</evidence>
<protein>
    <recommendedName>
        <fullName evidence="6">Transporter</fullName>
    </recommendedName>
</protein>
<keyword evidence="4 7" id="KW-1133">Transmembrane helix</keyword>
<dbReference type="InterPro" id="IPR000175">
    <property type="entry name" value="Na/ntran_symport"/>
</dbReference>
<reference evidence="8 9" key="1">
    <citation type="submission" date="2024-02" db="EMBL/GenBank/DDBJ databases">
        <title>Whole genome sequencing of Parabacteroides sp. AD58.</title>
        <authorList>
            <person name="Chaplin A.V."/>
            <person name="Pikina A.P."/>
            <person name="Sokolova S.R."/>
            <person name="Korostin D.O."/>
            <person name="Efimov B.A."/>
        </authorList>
    </citation>
    <scope>NUCLEOTIDE SEQUENCE [LARGE SCALE GENOMIC DNA]</scope>
    <source>
        <strain evidence="8 9">AD58</strain>
    </source>
</reference>
<gene>
    <name evidence="8" type="ORF">NEE14_012590</name>
</gene>
<feature type="transmembrane region" description="Helical" evidence="7">
    <location>
        <begin position="420"/>
        <end position="442"/>
    </location>
</feature>
<feature type="transmembrane region" description="Helical" evidence="7">
    <location>
        <begin position="341"/>
        <end position="361"/>
    </location>
</feature>
<keyword evidence="2 6" id="KW-0813">Transport</keyword>
<dbReference type="InterPro" id="IPR047218">
    <property type="entry name" value="YocR/YhdH-like"/>
</dbReference>
<evidence type="ECO:0000256" key="4">
    <source>
        <dbReference type="ARBA" id="ARBA00022989"/>
    </source>
</evidence>
<sequence>MSTDRATFGSKLGVILATVGCAVGLGSIWRFPYMVGENGGAAFLLVFIICTVLLGLPIMITEFFIGRHSRSNAAGSFKKLAPHTKWPLIGYNGVLAAFLILGFYAVVSGWTLEYVWQAMSGNLSGKSAADFTTDFQAFSSSVFRPILWTAVFIGITHYIIAAGVEKGIERASKIMMPALFLILLVLCIRSVTLPGVKEGLTFLFRPDFGKITSSVILSAMGQTFFSLSIGMGCLITYASYFGKDTNLQTTAVQVTVLNTLVALLAGIMVFPAVFSFGIEPTAGPELVFITLPNIFEQLPFGSAWSFIFFILLALAALTSTISLHEVATAYVHEEYQVPRKFAAWVVSIGVFIIGVFASLSFGVLKDFTIGGLTIFNALDFLTAKIMMPLGGMMICVFVGLRIDKKILKEELTNHGTIPFYFFHTYAFFIKYLAPLAIGLIFINELGIIAYLRRLIAGS</sequence>
<dbReference type="Pfam" id="PF00209">
    <property type="entry name" value="SNF"/>
    <property type="match status" value="2"/>
</dbReference>
<evidence type="ECO:0000256" key="2">
    <source>
        <dbReference type="ARBA" id="ARBA00022448"/>
    </source>
</evidence>
<dbReference type="SUPFAM" id="SSF161070">
    <property type="entry name" value="SNF-like"/>
    <property type="match status" value="1"/>
</dbReference>
<evidence type="ECO:0000256" key="1">
    <source>
        <dbReference type="ARBA" id="ARBA00004141"/>
    </source>
</evidence>
<feature type="transmembrane region" description="Helical" evidence="7">
    <location>
        <begin position="41"/>
        <end position="65"/>
    </location>
</feature>
<organism evidence="8 9">
    <name type="scientific">Parabacteroides absconsus</name>
    <dbReference type="NCBI Taxonomy" id="2951805"/>
    <lineage>
        <taxon>Bacteria</taxon>
        <taxon>Pseudomonadati</taxon>
        <taxon>Bacteroidota</taxon>
        <taxon>Bacteroidia</taxon>
        <taxon>Bacteroidales</taxon>
        <taxon>Tannerellaceae</taxon>
        <taxon>Parabacteroides</taxon>
    </lineage>
</organism>
<dbReference type="CDD" id="cd10336">
    <property type="entry name" value="SLC6sbd_Tyt1-Like"/>
    <property type="match status" value="1"/>
</dbReference>
<feature type="transmembrane region" description="Helical" evidence="7">
    <location>
        <begin position="216"/>
        <end position="242"/>
    </location>
</feature>
<feature type="transmembrane region" description="Helical" evidence="7">
    <location>
        <begin position="146"/>
        <end position="164"/>
    </location>
</feature>
<keyword evidence="5 7" id="KW-0472">Membrane</keyword>
<comment type="similarity">
    <text evidence="6">Belongs to the sodium:neurotransmitter symporter (SNF) (TC 2.A.22) family.</text>
</comment>
<dbReference type="PROSITE" id="PS00610">
    <property type="entry name" value="NA_NEUROTRAN_SYMP_1"/>
    <property type="match status" value="1"/>
</dbReference>
<dbReference type="InterPro" id="IPR037272">
    <property type="entry name" value="SNS_sf"/>
</dbReference>
<name>A0ABZ2IIR4_9BACT</name>
<feature type="transmembrane region" description="Helical" evidence="7">
    <location>
        <begin position="86"/>
        <end position="107"/>
    </location>
</feature>
<evidence type="ECO:0000313" key="8">
    <source>
        <dbReference type="EMBL" id="WWV65823.1"/>
    </source>
</evidence>
<dbReference type="EMBL" id="CP146284">
    <property type="protein sequence ID" value="WWV65823.1"/>
    <property type="molecule type" value="Genomic_DNA"/>
</dbReference>
<dbReference type="NCBIfam" id="NF037979">
    <property type="entry name" value="Na_transp"/>
    <property type="match status" value="1"/>
</dbReference>
<evidence type="ECO:0000256" key="7">
    <source>
        <dbReference type="SAM" id="Phobius"/>
    </source>
</evidence>
<proteinExistence type="inferred from homology"/>
<evidence type="ECO:0000256" key="3">
    <source>
        <dbReference type="ARBA" id="ARBA00022692"/>
    </source>
</evidence>
<keyword evidence="3 6" id="KW-0812">Transmembrane</keyword>
<dbReference type="PRINTS" id="PR00176">
    <property type="entry name" value="NANEUSMPORT"/>
</dbReference>
<comment type="subcellular location">
    <subcellularLocation>
        <location evidence="1">Membrane</location>
        <topology evidence="1">Multi-pass membrane protein</topology>
    </subcellularLocation>
</comment>
<accession>A0ABZ2IIR4</accession>
<keyword evidence="9" id="KW-1185">Reference proteome</keyword>
<feature type="transmembrane region" description="Helical" evidence="7">
    <location>
        <begin position="381"/>
        <end position="400"/>
    </location>
</feature>
<evidence type="ECO:0000256" key="6">
    <source>
        <dbReference type="RuleBase" id="RU003732"/>
    </source>
</evidence>
<feature type="transmembrane region" description="Helical" evidence="7">
    <location>
        <begin position="12"/>
        <end position="29"/>
    </location>
</feature>
<dbReference type="Proteomes" id="UP001320603">
    <property type="component" value="Chromosome"/>
</dbReference>
<feature type="transmembrane region" description="Helical" evidence="7">
    <location>
        <begin position="298"/>
        <end position="321"/>
    </location>
</feature>